<keyword evidence="1" id="KW-1133">Transmembrane helix</keyword>
<evidence type="ECO:0000256" key="1">
    <source>
        <dbReference type="SAM" id="Phobius"/>
    </source>
</evidence>
<gene>
    <name evidence="2" type="ORF">PB1_08892</name>
</gene>
<dbReference type="STRING" id="997296.PB1_08892"/>
<reference evidence="2 3" key="1">
    <citation type="journal article" date="2012" name="Appl. Environ. Microbiol.">
        <title>Genome Sequence of Thermotolerant Bacillus methanolicus: Features and Regulation Related to Methylotrophy and Production of L-Lysine and L-Glutamate from Methanol.</title>
        <authorList>
            <person name="Heggeset T.M."/>
            <person name="Krog A."/>
            <person name="Balzer S."/>
            <person name="Wentzel A."/>
            <person name="Ellingsen T.E."/>
            <person name="Brautaset T."/>
        </authorList>
    </citation>
    <scope>NUCLEOTIDE SEQUENCE [LARGE SCALE GENOMIC DNA]</scope>
    <source>
        <strain evidence="2 3">PB1</strain>
    </source>
</reference>
<feature type="transmembrane region" description="Helical" evidence="1">
    <location>
        <begin position="9"/>
        <end position="27"/>
    </location>
</feature>
<sequence>MKRVKLTGILYNAVIIGSIIVALTSGFRLV</sequence>
<dbReference type="EMBL" id="AFEU01000002">
    <property type="protein sequence ID" value="EIJ80464.1"/>
    <property type="molecule type" value="Genomic_DNA"/>
</dbReference>
<dbReference type="Proteomes" id="UP000010523">
    <property type="component" value="Unassembled WGS sequence"/>
</dbReference>
<comment type="caution">
    <text evidence="2">The sequence shown here is derived from an EMBL/GenBank/DDBJ whole genome shotgun (WGS) entry which is preliminary data.</text>
</comment>
<accession>I3E1U3</accession>
<keyword evidence="3" id="KW-1185">Reference proteome</keyword>
<organism evidence="2 3">
    <name type="scientific">Bacillus methanolicus PB1</name>
    <dbReference type="NCBI Taxonomy" id="997296"/>
    <lineage>
        <taxon>Bacteria</taxon>
        <taxon>Bacillati</taxon>
        <taxon>Bacillota</taxon>
        <taxon>Bacilli</taxon>
        <taxon>Bacillales</taxon>
        <taxon>Bacillaceae</taxon>
        <taxon>Bacillus</taxon>
    </lineage>
</organism>
<dbReference type="AlphaFoldDB" id="I3E1U3"/>
<evidence type="ECO:0000313" key="3">
    <source>
        <dbReference type="Proteomes" id="UP000010523"/>
    </source>
</evidence>
<keyword evidence="1" id="KW-0472">Membrane</keyword>
<evidence type="ECO:0000313" key="2">
    <source>
        <dbReference type="EMBL" id="EIJ80464.1"/>
    </source>
</evidence>
<name>I3E1U3_BACMT</name>
<dbReference type="PATRIC" id="fig|997296.3.peg.1888"/>
<keyword evidence="1" id="KW-0812">Transmembrane</keyword>
<proteinExistence type="predicted"/>
<protein>
    <submittedName>
        <fullName evidence="2">Uncharacterized protein</fullName>
    </submittedName>
</protein>